<gene>
    <name evidence="2" type="ORF">F8566_12940</name>
</gene>
<dbReference type="OrthoDB" id="3368702at2"/>
<accession>A0A6H9YV59</accession>
<keyword evidence="3" id="KW-1185">Reference proteome</keyword>
<dbReference type="EMBL" id="WBMT01000005">
    <property type="protein sequence ID" value="KAB2349656.1"/>
    <property type="molecule type" value="Genomic_DNA"/>
</dbReference>
<dbReference type="PANTHER" id="PTHR37315:SF1">
    <property type="entry name" value="UPF0311 PROTEIN BLR7842"/>
    <property type="match status" value="1"/>
</dbReference>
<dbReference type="RefSeq" id="WP_151560425.1">
    <property type="nucleotide sequence ID" value="NZ_WBMT01000005.1"/>
</dbReference>
<comment type="similarity">
    <text evidence="1">Belongs to the UPF0311 family.</text>
</comment>
<evidence type="ECO:0000313" key="2">
    <source>
        <dbReference type="EMBL" id="KAB2349656.1"/>
    </source>
</evidence>
<organism evidence="2 3">
    <name type="scientific">Actinomadura rudentiformis</name>
    <dbReference type="NCBI Taxonomy" id="359158"/>
    <lineage>
        <taxon>Bacteria</taxon>
        <taxon>Bacillati</taxon>
        <taxon>Actinomycetota</taxon>
        <taxon>Actinomycetes</taxon>
        <taxon>Streptosporangiales</taxon>
        <taxon>Thermomonosporaceae</taxon>
        <taxon>Actinomadura</taxon>
    </lineage>
</organism>
<dbReference type="InterPro" id="IPR020915">
    <property type="entry name" value="UPF0311"/>
</dbReference>
<dbReference type="Gene3D" id="2.40.160.20">
    <property type="match status" value="1"/>
</dbReference>
<comment type="caution">
    <text evidence="2">The sequence shown here is derived from an EMBL/GenBank/DDBJ whole genome shotgun (WGS) entry which is preliminary data.</text>
</comment>
<dbReference type="Proteomes" id="UP000468735">
    <property type="component" value="Unassembled WGS sequence"/>
</dbReference>
<evidence type="ECO:0000313" key="3">
    <source>
        <dbReference type="Proteomes" id="UP000468735"/>
    </source>
</evidence>
<evidence type="ECO:0000256" key="1">
    <source>
        <dbReference type="HAMAP-Rule" id="MF_00775"/>
    </source>
</evidence>
<sequence>MDSRVKDVDEIKTGFLFDIVVDLQTPVDVGDGPFGRRIMFGAKGGTFEGPKLRGEVLPGGGDWTLFRADGTMHLDVRLILRTDDGAPIYMTYGGRWVRPAEVRTGKPEEVDPSRYYFRTTVFFETGAEQYTWLNDVVCVASGYLVDGGVAYKVFEVL</sequence>
<dbReference type="AlphaFoldDB" id="A0A6H9YV59"/>
<protein>
    <recommendedName>
        <fullName evidence="1">UPF0311 protein F8566_12940</fullName>
    </recommendedName>
</protein>
<dbReference type="PANTHER" id="PTHR37315">
    <property type="entry name" value="UPF0311 PROTEIN BLR7842"/>
    <property type="match status" value="1"/>
</dbReference>
<reference evidence="2 3" key="1">
    <citation type="submission" date="2019-09" db="EMBL/GenBank/DDBJ databases">
        <title>Actinomadura physcomitrii sp. nov., a novel actinomycete isolated from moss [Physcomitrium sphaericum (Ludw) Fuernr].</title>
        <authorList>
            <person name="Zhuang X."/>
            <person name="Liu C."/>
        </authorList>
    </citation>
    <scope>NUCLEOTIDE SEQUENCE [LARGE SCALE GENOMIC DNA]</scope>
    <source>
        <strain evidence="2 3">HMC1</strain>
    </source>
</reference>
<dbReference type="HAMAP" id="MF_00775">
    <property type="entry name" value="UPF0311"/>
    <property type="match status" value="1"/>
</dbReference>
<proteinExistence type="inferred from homology"/>
<dbReference type="Pfam" id="PF11578">
    <property type="entry name" value="DUF3237"/>
    <property type="match status" value="1"/>
</dbReference>
<name>A0A6H9YV59_9ACTN</name>